<feature type="compositionally biased region" description="Basic and acidic residues" evidence="1">
    <location>
        <begin position="14"/>
        <end position="27"/>
    </location>
</feature>
<accession>A0A2G8RXR4</accession>
<proteinExistence type="predicted"/>
<reference evidence="2 3" key="1">
    <citation type="journal article" date="2015" name="Sci. Rep.">
        <title>Chromosome-level genome map provides insights into diverse defense mechanisms in the medicinal fungus Ganoderma sinense.</title>
        <authorList>
            <person name="Zhu Y."/>
            <person name="Xu J."/>
            <person name="Sun C."/>
            <person name="Zhou S."/>
            <person name="Xu H."/>
            <person name="Nelson D.R."/>
            <person name="Qian J."/>
            <person name="Song J."/>
            <person name="Luo H."/>
            <person name="Xiang L."/>
            <person name="Li Y."/>
            <person name="Xu Z."/>
            <person name="Ji A."/>
            <person name="Wang L."/>
            <person name="Lu S."/>
            <person name="Hayward A."/>
            <person name="Sun W."/>
            <person name="Li X."/>
            <person name="Schwartz D.C."/>
            <person name="Wang Y."/>
            <person name="Chen S."/>
        </authorList>
    </citation>
    <scope>NUCLEOTIDE SEQUENCE [LARGE SCALE GENOMIC DNA]</scope>
    <source>
        <strain evidence="2 3">ZZ0214-1</strain>
    </source>
</reference>
<name>A0A2G8RXR4_9APHY</name>
<evidence type="ECO:0000313" key="2">
    <source>
        <dbReference type="EMBL" id="PIL26277.1"/>
    </source>
</evidence>
<evidence type="ECO:0008006" key="4">
    <source>
        <dbReference type="Google" id="ProtNLM"/>
    </source>
</evidence>
<feature type="region of interest" description="Disordered" evidence="1">
    <location>
        <begin position="1"/>
        <end position="51"/>
    </location>
</feature>
<dbReference type="EMBL" id="AYKW01000045">
    <property type="protein sequence ID" value="PIL26277.1"/>
    <property type="molecule type" value="Genomic_DNA"/>
</dbReference>
<evidence type="ECO:0000256" key="1">
    <source>
        <dbReference type="SAM" id="MobiDB-lite"/>
    </source>
</evidence>
<gene>
    <name evidence="2" type="ORF">GSI_12033</name>
</gene>
<feature type="compositionally biased region" description="Basic residues" evidence="1">
    <location>
        <begin position="1"/>
        <end position="11"/>
    </location>
</feature>
<protein>
    <recommendedName>
        <fullName evidence="4">BTB domain-containing protein</fullName>
    </recommendedName>
</protein>
<organism evidence="2 3">
    <name type="scientific">Ganoderma sinense ZZ0214-1</name>
    <dbReference type="NCBI Taxonomy" id="1077348"/>
    <lineage>
        <taxon>Eukaryota</taxon>
        <taxon>Fungi</taxon>
        <taxon>Dikarya</taxon>
        <taxon>Basidiomycota</taxon>
        <taxon>Agaricomycotina</taxon>
        <taxon>Agaricomycetes</taxon>
        <taxon>Polyporales</taxon>
        <taxon>Polyporaceae</taxon>
        <taxon>Ganoderma</taxon>
    </lineage>
</organism>
<comment type="caution">
    <text evidence="2">The sequence shown here is derived from an EMBL/GenBank/DDBJ whole genome shotgun (WGS) entry which is preliminary data.</text>
</comment>
<dbReference type="AlphaFoldDB" id="A0A2G8RXR4"/>
<sequence length="320" mass="35342">MATQGTRKRPRTQGNEHDIPLAKREPDLDNGDLGGTEASASTRRAEQQKGEGQVFKKDEEFWFEDGTVILVACDIEFRFYKGLLASVSPVFKQLFADCRAVRTVRMDQEQTFSCPVVHVSDSPEDLRYVLRMCSSSKRAGRLYDEREPCFQEISAAVRLGRKYKIAELYTQSVEFLQGYFPDTLRDLGDTAALLPEGWKDLDAIGVINLARLTGELSLLPSAFVTCICAKSTGPNGIVHGTTQEDGSSEHLSADDLAICFNGKTSLRTATIAAVFRTFKPDISPGCTRRPAACKTALTEMLLSLEDRLDLLLDGDPFPSV</sequence>
<evidence type="ECO:0000313" key="3">
    <source>
        <dbReference type="Proteomes" id="UP000230002"/>
    </source>
</evidence>
<dbReference type="OrthoDB" id="3036049at2759"/>
<keyword evidence="3" id="KW-1185">Reference proteome</keyword>
<dbReference type="Gene3D" id="3.30.710.10">
    <property type="entry name" value="Potassium Channel Kv1.1, Chain A"/>
    <property type="match status" value="1"/>
</dbReference>
<dbReference type="Proteomes" id="UP000230002">
    <property type="component" value="Unassembled WGS sequence"/>
</dbReference>
<dbReference type="InterPro" id="IPR011333">
    <property type="entry name" value="SKP1/BTB/POZ_sf"/>
</dbReference>